<evidence type="ECO:0000256" key="1">
    <source>
        <dbReference type="ARBA" id="ARBA00004167"/>
    </source>
</evidence>
<gene>
    <name evidence="7" type="ORF">SAMN04489858_102222</name>
</gene>
<dbReference type="Gene3D" id="3.30.1150.10">
    <property type="match status" value="1"/>
</dbReference>
<protein>
    <submittedName>
        <fullName evidence="7">Outer membrane transport energization protein TonB</fullName>
    </submittedName>
</protein>
<keyword evidence="2" id="KW-0812">Transmembrane</keyword>
<reference evidence="7 8" key="1">
    <citation type="submission" date="2016-10" db="EMBL/GenBank/DDBJ databases">
        <authorList>
            <person name="de Groot N.N."/>
        </authorList>
    </citation>
    <scope>NUCLEOTIDE SEQUENCE [LARGE SCALE GENOMIC DNA]</scope>
    <source>
        <strain evidence="7 8">DSM 17862</strain>
    </source>
</reference>
<dbReference type="InterPro" id="IPR006260">
    <property type="entry name" value="TonB/TolA_C"/>
</dbReference>
<accession>A0A1I0AFE5</accession>
<proteinExistence type="predicted"/>
<dbReference type="AlphaFoldDB" id="A0A1I0AFE5"/>
<dbReference type="SUPFAM" id="SSF74653">
    <property type="entry name" value="TolA/TonB C-terminal domain"/>
    <property type="match status" value="1"/>
</dbReference>
<evidence type="ECO:0000256" key="3">
    <source>
        <dbReference type="ARBA" id="ARBA00022989"/>
    </source>
</evidence>
<evidence type="ECO:0000256" key="2">
    <source>
        <dbReference type="ARBA" id="ARBA00022692"/>
    </source>
</evidence>
<evidence type="ECO:0000313" key="8">
    <source>
        <dbReference type="Proteomes" id="UP000199180"/>
    </source>
</evidence>
<evidence type="ECO:0000256" key="4">
    <source>
        <dbReference type="ARBA" id="ARBA00023136"/>
    </source>
</evidence>
<dbReference type="EMBL" id="FOHO01000002">
    <property type="protein sequence ID" value="SES93002.1"/>
    <property type="molecule type" value="Genomic_DNA"/>
</dbReference>
<dbReference type="OrthoDB" id="7722272at2"/>
<organism evidence="7 8">
    <name type="scientific">Paracoccus homiensis</name>
    <dbReference type="NCBI Taxonomy" id="364199"/>
    <lineage>
        <taxon>Bacteria</taxon>
        <taxon>Pseudomonadati</taxon>
        <taxon>Pseudomonadota</taxon>
        <taxon>Alphaproteobacteria</taxon>
        <taxon>Rhodobacterales</taxon>
        <taxon>Paracoccaceae</taxon>
        <taxon>Paracoccus</taxon>
    </lineage>
</organism>
<sequence>MRRAWEIGGFVTIAAALHVSAAALMLPDELASGAPMDAPPAALSAGSGQMAELIAAWETPPEAAEVSELETPEDVTQPDPAPTADRAPQMAAMTPAPIATPEVVPVRPNLPEPPPDQPQVTPPELPELQSFDPPKIPVEPQSDLALQASERPLNRPARPKPQAQQPKRAAKPDPQPAPKAQPAQQQRAAQSGGGAGGSATQRSAGGGGGGQALSARQQASLMSQWGGQIRNCISRRAAAPRGVRQGGRVTLSLRIGRNGAVQGVGVAGSSGVPQLDQAAVNAAKRAGRCPAAPAGLGDASYSFQLPINLQVR</sequence>
<feature type="compositionally biased region" description="Low complexity" evidence="5">
    <location>
        <begin position="180"/>
        <end position="190"/>
    </location>
</feature>
<evidence type="ECO:0000313" key="7">
    <source>
        <dbReference type="EMBL" id="SES93002.1"/>
    </source>
</evidence>
<dbReference type="Proteomes" id="UP000199180">
    <property type="component" value="Unassembled WGS sequence"/>
</dbReference>
<feature type="domain" description="TonB C-terminal" evidence="6">
    <location>
        <begin position="221"/>
        <end position="312"/>
    </location>
</feature>
<name>A0A1I0AFE5_9RHOB</name>
<dbReference type="STRING" id="364199.SAMN04489858_102222"/>
<feature type="region of interest" description="Disordered" evidence="5">
    <location>
        <begin position="60"/>
        <end position="89"/>
    </location>
</feature>
<dbReference type="GO" id="GO:0055085">
    <property type="term" value="P:transmembrane transport"/>
    <property type="evidence" value="ECO:0007669"/>
    <property type="project" value="InterPro"/>
</dbReference>
<dbReference type="RefSeq" id="WP_090732509.1">
    <property type="nucleotide sequence ID" value="NZ_FOHO01000002.1"/>
</dbReference>
<comment type="subcellular location">
    <subcellularLocation>
        <location evidence="1">Membrane</location>
        <topology evidence="1">Single-pass membrane protein</topology>
    </subcellularLocation>
</comment>
<dbReference type="InterPro" id="IPR037682">
    <property type="entry name" value="TonB_C"/>
</dbReference>
<feature type="region of interest" description="Disordered" evidence="5">
    <location>
        <begin position="102"/>
        <end position="219"/>
    </location>
</feature>
<evidence type="ECO:0000256" key="5">
    <source>
        <dbReference type="SAM" id="MobiDB-lite"/>
    </source>
</evidence>
<keyword evidence="3" id="KW-1133">Transmembrane helix</keyword>
<keyword evidence="4" id="KW-0472">Membrane</keyword>
<keyword evidence="8" id="KW-1185">Reference proteome</keyword>
<dbReference type="Pfam" id="PF03544">
    <property type="entry name" value="TonB_C"/>
    <property type="match status" value="1"/>
</dbReference>
<dbReference type="PROSITE" id="PS52015">
    <property type="entry name" value="TONB_CTD"/>
    <property type="match status" value="1"/>
</dbReference>
<dbReference type="NCBIfam" id="TIGR01352">
    <property type="entry name" value="tonB_Cterm"/>
    <property type="match status" value="1"/>
</dbReference>
<evidence type="ECO:0000259" key="6">
    <source>
        <dbReference type="PROSITE" id="PS52015"/>
    </source>
</evidence>
<feature type="compositionally biased region" description="Pro residues" evidence="5">
    <location>
        <begin position="108"/>
        <end position="125"/>
    </location>
</feature>
<dbReference type="GO" id="GO:0016020">
    <property type="term" value="C:membrane"/>
    <property type="evidence" value="ECO:0007669"/>
    <property type="project" value="UniProtKB-SubCell"/>
</dbReference>